<dbReference type="EMBL" id="VLNY01000026">
    <property type="protein sequence ID" value="KAA0016578.1"/>
    <property type="molecule type" value="Genomic_DNA"/>
</dbReference>
<feature type="domain" description="Biotin-protein ligase N-terminal" evidence="1">
    <location>
        <begin position="17"/>
        <end position="112"/>
    </location>
</feature>
<evidence type="ECO:0000313" key="3">
    <source>
        <dbReference type="Proteomes" id="UP000322244"/>
    </source>
</evidence>
<evidence type="ECO:0000259" key="1">
    <source>
        <dbReference type="Pfam" id="PF09825"/>
    </source>
</evidence>
<sequence>MARTEPRVRTESGGLALVYRGPAALPGCPESVAELLLASHRNFDVGFVGPSEERDLTADTLRTATLYAQPGGSTLRRAWRAMASHREDLREYVHSGGRYLGFCLGAYLAGRTPGFGLLPGDTDQYIRTPGATVDSTRPAIVDVSWRGTPETLYFQDGATVVLDEPGENEDVDVLARYRNGEIAALAHRFGSGRVAVVGPHPEATSDWFADSGLRDHTDPAMRVGFDLIDAVMR</sequence>
<proteinExistence type="predicted"/>
<keyword evidence="3" id="KW-1185">Reference proteome</keyword>
<dbReference type="InterPro" id="IPR019197">
    <property type="entry name" value="Biotin-prot_ligase_N"/>
</dbReference>
<dbReference type="InterPro" id="IPR015834">
    <property type="entry name" value="UCP016642"/>
</dbReference>
<dbReference type="SUPFAM" id="SSF52317">
    <property type="entry name" value="Class I glutamine amidotransferase-like"/>
    <property type="match status" value="1"/>
</dbReference>
<dbReference type="InterPro" id="IPR029062">
    <property type="entry name" value="Class_I_gatase-like"/>
</dbReference>
<dbReference type="AlphaFoldDB" id="A0A5A7S3X2"/>
<dbReference type="OrthoDB" id="20888at2"/>
<dbReference type="Pfam" id="PF09825">
    <property type="entry name" value="BPL_N"/>
    <property type="match status" value="1"/>
</dbReference>
<gene>
    <name evidence="2" type="ORF">FOY51_26015</name>
</gene>
<dbReference type="Proteomes" id="UP000322244">
    <property type="component" value="Unassembled WGS sequence"/>
</dbReference>
<reference evidence="2 3" key="1">
    <citation type="submission" date="2019-07" db="EMBL/GenBank/DDBJ databases">
        <title>Rhodococcus cavernicolus sp. nov., isolated from a cave.</title>
        <authorList>
            <person name="Lee S.D."/>
        </authorList>
    </citation>
    <scope>NUCLEOTIDE SEQUENCE [LARGE SCALE GENOMIC DNA]</scope>
    <source>
        <strain evidence="2 3">C1-24</strain>
    </source>
</reference>
<organism evidence="2 3">
    <name type="scientific">Antrihabitans cavernicola</name>
    <dbReference type="NCBI Taxonomy" id="2495913"/>
    <lineage>
        <taxon>Bacteria</taxon>
        <taxon>Bacillati</taxon>
        <taxon>Actinomycetota</taxon>
        <taxon>Actinomycetes</taxon>
        <taxon>Mycobacteriales</taxon>
        <taxon>Nocardiaceae</taxon>
        <taxon>Antrihabitans</taxon>
    </lineage>
</organism>
<dbReference type="PIRSF" id="PIRSF016642">
    <property type="entry name" value="UCP016642"/>
    <property type="match status" value="1"/>
</dbReference>
<evidence type="ECO:0000313" key="2">
    <source>
        <dbReference type="EMBL" id="KAA0016578.1"/>
    </source>
</evidence>
<accession>A0A5A7S3X2</accession>
<protein>
    <recommendedName>
        <fullName evidence="1">Biotin-protein ligase N-terminal domain-containing protein</fullName>
    </recommendedName>
</protein>
<dbReference type="Gene3D" id="3.40.50.880">
    <property type="match status" value="1"/>
</dbReference>
<name>A0A5A7S3X2_9NOCA</name>
<comment type="caution">
    <text evidence="2">The sequence shown here is derived from an EMBL/GenBank/DDBJ whole genome shotgun (WGS) entry which is preliminary data.</text>
</comment>